<evidence type="ECO:0000313" key="1">
    <source>
        <dbReference type="EMBL" id="KAF1965269.1"/>
    </source>
</evidence>
<dbReference type="Proteomes" id="UP000800036">
    <property type="component" value="Unassembled WGS sequence"/>
</dbReference>
<keyword evidence="2" id="KW-1185">Reference proteome</keyword>
<accession>A0A6A5UMX2</accession>
<sequence>MTESWENTSLARGANTLFSGLHRSESGLTFVTQGTVRLAGVGPHTDGLSECRPFLSPSFASEAWEDGSNPRFVANHIILEDPRNLYGAVKEGSYAIVDGTCTTREEILNNPEVFRPAYTLDEELEERCDCCAWPEDSPR</sequence>
<name>A0A6A5UMX2_9PLEO</name>
<organism evidence="1 2">
    <name type="scientific">Bimuria novae-zelandiae CBS 107.79</name>
    <dbReference type="NCBI Taxonomy" id="1447943"/>
    <lineage>
        <taxon>Eukaryota</taxon>
        <taxon>Fungi</taxon>
        <taxon>Dikarya</taxon>
        <taxon>Ascomycota</taxon>
        <taxon>Pezizomycotina</taxon>
        <taxon>Dothideomycetes</taxon>
        <taxon>Pleosporomycetidae</taxon>
        <taxon>Pleosporales</taxon>
        <taxon>Massarineae</taxon>
        <taxon>Didymosphaeriaceae</taxon>
        <taxon>Bimuria</taxon>
    </lineage>
</organism>
<gene>
    <name evidence="1" type="ORF">BU23DRAFT_628614</name>
</gene>
<dbReference type="EMBL" id="ML976765">
    <property type="protein sequence ID" value="KAF1965269.1"/>
    <property type="molecule type" value="Genomic_DNA"/>
</dbReference>
<proteinExistence type="predicted"/>
<reference evidence="1" key="1">
    <citation type="journal article" date="2020" name="Stud. Mycol.">
        <title>101 Dothideomycetes genomes: a test case for predicting lifestyles and emergence of pathogens.</title>
        <authorList>
            <person name="Haridas S."/>
            <person name="Albert R."/>
            <person name="Binder M."/>
            <person name="Bloem J."/>
            <person name="Labutti K."/>
            <person name="Salamov A."/>
            <person name="Andreopoulos B."/>
            <person name="Baker S."/>
            <person name="Barry K."/>
            <person name="Bills G."/>
            <person name="Bluhm B."/>
            <person name="Cannon C."/>
            <person name="Castanera R."/>
            <person name="Culley D."/>
            <person name="Daum C."/>
            <person name="Ezra D."/>
            <person name="Gonzalez J."/>
            <person name="Henrissat B."/>
            <person name="Kuo A."/>
            <person name="Liang C."/>
            <person name="Lipzen A."/>
            <person name="Lutzoni F."/>
            <person name="Magnuson J."/>
            <person name="Mondo S."/>
            <person name="Nolan M."/>
            <person name="Ohm R."/>
            <person name="Pangilinan J."/>
            <person name="Park H.-J."/>
            <person name="Ramirez L."/>
            <person name="Alfaro M."/>
            <person name="Sun H."/>
            <person name="Tritt A."/>
            <person name="Yoshinaga Y."/>
            <person name="Zwiers L.-H."/>
            <person name="Turgeon B."/>
            <person name="Goodwin S."/>
            <person name="Spatafora J."/>
            <person name="Crous P."/>
            <person name="Grigoriev I."/>
        </authorList>
    </citation>
    <scope>NUCLEOTIDE SEQUENCE</scope>
    <source>
        <strain evidence="1">CBS 107.79</strain>
    </source>
</reference>
<evidence type="ECO:0000313" key="2">
    <source>
        <dbReference type="Proteomes" id="UP000800036"/>
    </source>
</evidence>
<dbReference type="AlphaFoldDB" id="A0A6A5UMX2"/>
<protein>
    <submittedName>
        <fullName evidence="1">Uncharacterized protein</fullName>
    </submittedName>
</protein>